<reference evidence="3 4" key="1">
    <citation type="journal article" date="2014" name="Int. J. Syst. Evol. Microbiol.">
        <title>Complete genome sequence of Corynebacterium casei LMG S-19264T (=DSM 44701T), isolated from a smear-ripened cheese.</title>
        <authorList>
            <consortium name="US DOE Joint Genome Institute (JGI-PGF)"/>
            <person name="Walter F."/>
            <person name="Albersmeier A."/>
            <person name="Kalinowski J."/>
            <person name="Ruckert C."/>
        </authorList>
    </citation>
    <scope>NUCLEOTIDE SEQUENCE [LARGE SCALE GENOMIC DNA]</scope>
    <source>
        <strain evidence="3 4">KCTC 19473</strain>
    </source>
</reference>
<feature type="region of interest" description="Disordered" evidence="1">
    <location>
        <begin position="1"/>
        <end position="30"/>
    </location>
</feature>
<feature type="transmembrane region" description="Helical" evidence="2">
    <location>
        <begin position="68"/>
        <end position="92"/>
    </location>
</feature>
<name>A0A918XF42_9ACTN</name>
<dbReference type="EMBL" id="BMXL01000016">
    <property type="protein sequence ID" value="GHD29625.1"/>
    <property type="molecule type" value="Genomic_DNA"/>
</dbReference>
<gene>
    <name evidence="3" type="ORF">GCM10007147_30830</name>
</gene>
<comment type="caution">
    <text evidence="3">The sequence shown here is derived from an EMBL/GenBank/DDBJ whole genome shotgun (WGS) entry which is preliminary data.</text>
</comment>
<keyword evidence="2" id="KW-1133">Transmembrane helix</keyword>
<accession>A0A918XF42</accession>
<feature type="transmembrane region" description="Helical" evidence="2">
    <location>
        <begin position="41"/>
        <end position="62"/>
    </location>
</feature>
<dbReference type="AlphaFoldDB" id="A0A918XF42"/>
<keyword evidence="4" id="KW-1185">Reference proteome</keyword>
<organism evidence="3 4">
    <name type="scientific">Nocardiopsis kunsanensis</name>
    <dbReference type="NCBI Taxonomy" id="141693"/>
    <lineage>
        <taxon>Bacteria</taxon>
        <taxon>Bacillati</taxon>
        <taxon>Actinomycetota</taxon>
        <taxon>Actinomycetes</taxon>
        <taxon>Streptosporangiales</taxon>
        <taxon>Nocardiopsidaceae</taxon>
        <taxon>Nocardiopsis</taxon>
    </lineage>
</organism>
<feature type="compositionally biased region" description="Low complexity" evidence="1">
    <location>
        <begin position="1"/>
        <end position="28"/>
    </location>
</feature>
<proteinExistence type="predicted"/>
<evidence type="ECO:0000256" key="1">
    <source>
        <dbReference type="SAM" id="MobiDB-lite"/>
    </source>
</evidence>
<protein>
    <submittedName>
        <fullName evidence="3">Uncharacterized protein</fullName>
    </submittedName>
</protein>
<dbReference type="Proteomes" id="UP000654947">
    <property type="component" value="Unassembled WGS sequence"/>
</dbReference>
<keyword evidence="2" id="KW-0472">Membrane</keyword>
<keyword evidence="2" id="KW-0812">Transmembrane</keyword>
<evidence type="ECO:0000313" key="4">
    <source>
        <dbReference type="Proteomes" id="UP000654947"/>
    </source>
</evidence>
<sequence length="207" mass="22924">MSQPPQNPQQRQSPGQKQSAQQRQPQPSGERHLGVVVTNPIYRLGGQIASAAIFLVGTYIVFTDDEAPWWSIFFIIFLSLVILGVMLVCTAVEVKLKGGVLEVSNGRRTFKISTRAIAYIGSADFTRRDVWRLGHNLTNGKKGSGIEIVTGDRKYITARCDSQDELFPALVEEGMDPRALRTPFPLDAVKYKHAASVQREQRPGNGD</sequence>
<evidence type="ECO:0000256" key="2">
    <source>
        <dbReference type="SAM" id="Phobius"/>
    </source>
</evidence>
<dbReference type="RefSeq" id="WP_083904637.1">
    <property type="nucleotide sequence ID" value="NZ_BMXL01000016.1"/>
</dbReference>
<evidence type="ECO:0000313" key="3">
    <source>
        <dbReference type="EMBL" id="GHD29625.1"/>
    </source>
</evidence>